<name>A0A0D2M0I0_HYPSF</name>
<gene>
    <name evidence="1" type="ORF">HYPSUDRAFT_58058</name>
</gene>
<protein>
    <recommendedName>
        <fullName evidence="3">ABM domain-containing protein</fullName>
    </recommendedName>
</protein>
<dbReference type="Gene3D" id="3.30.70.100">
    <property type="match status" value="2"/>
</dbReference>
<dbReference type="EMBL" id="KN817616">
    <property type="protein sequence ID" value="KJA16703.1"/>
    <property type="molecule type" value="Genomic_DNA"/>
</dbReference>
<evidence type="ECO:0000313" key="2">
    <source>
        <dbReference type="Proteomes" id="UP000054270"/>
    </source>
</evidence>
<organism evidence="1 2">
    <name type="scientific">Hypholoma sublateritium (strain FD-334 SS-4)</name>
    <dbReference type="NCBI Taxonomy" id="945553"/>
    <lineage>
        <taxon>Eukaryota</taxon>
        <taxon>Fungi</taxon>
        <taxon>Dikarya</taxon>
        <taxon>Basidiomycota</taxon>
        <taxon>Agaricomycotina</taxon>
        <taxon>Agaricomycetes</taxon>
        <taxon>Agaricomycetidae</taxon>
        <taxon>Agaricales</taxon>
        <taxon>Agaricineae</taxon>
        <taxon>Strophariaceae</taxon>
        <taxon>Hypholoma</taxon>
    </lineage>
</organism>
<dbReference type="OMA" id="IVEIAWF"/>
<proteinExistence type="predicted"/>
<dbReference type="Proteomes" id="UP000054270">
    <property type="component" value="Unassembled WGS sequence"/>
</dbReference>
<evidence type="ECO:0000313" key="1">
    <source>
        <dbReference type="EMBL" id="KJA16703.1"/>
    </source>
</evidence>
<dbReference type="STRING" id="945553.A0A0D2M0I0"/>
<sequence>MTIVEIAWFKSTKAYQEDHTLLYETARRLKEFSGLNKLYLGWQIEPDPTIAYVLNVWESYDHYIAAGKEKEYSETFATFQPALDGTYADISVAMIPFTSGPEEAVGAPVTEIVLANLKDGKEDENMTALFDAIGSTGKLSGHHWGRVRDKENQVALLVGWKSVEFHYEVAKTDIFLDVIKLGEETLLRPSVAHVAFKEM</sequence>
<dbReference type="OrthoDB" id="3830579at2759"/>
<evidence type="ECO:0008006" key="3">
    <source>
        <dbReference type="Google" id="ProtNLM"/>
    </source>
</evidence>
<dbReference type="AlphaFoldDB" id="A0A0D2M0I0"/>
<reference evidence="2" key="1">
    <citation type="submission" date="2014-04" db="EMBL/GenBank/DDBJ databases">
        <title>Evolutionary Origins and Diversification of the Mycorrhizal Mutualists.</title>
        <authorList>
            <consortium name="DOE Joint Genome Institute"/>
            <consortium name="Mycorrhizal Genomics Consortium"/>
            <person name="Kohler A."/>
            <person name="Kuo A."/>
            <person name="Nagy L.G."/>
            <person name="Floudas D."/>
            <person name="Copeland A."/>
            <person name="Barry K.W."/>
            <person name="Cichocki N."/>
            <person name="Veneault-Fourrey C."/>
            <person name="LaButti K."/>
            <person name="Lindquist E.A."/>
            <person name="Lipzen A."/>
            <person name="Lundell T."/>
            <person name="Morin E."/>
            <person name="Murat C."/>
            <person name="Riley R."/>
            <person name="Ohm R."/>
            <person name="Sun H."/>
            <person name="Tunlid A."/>
            <person name="Henrissat B."/>
            <person name="Grigoriev I.V."/>
            <person name="Hibbett D.S."/>
            <person name="Martin F."/>
        </authorList>
    </citation>
    <scope>NUCLEOTIDE SEQUENCE [LARGE SCALE GENOMIC DNA]</scope>
    <source>
        <strain evidence="2">FD-334 SS-4</strain>
    </source>
</reference>
<keyword evidence="2" id="KW-1185">Reference proteome</keyword>
<accession>A0A0D2M0I0</accession>